<sequence length="55" mass="6406">MPYQFSCSRGNCQFLVRSSSDEEVERLVRAHVRMTHNTRIDPVDVDRGIERVELA</sequence>
<gene>
    <name evidence="1" type="ORF">D8Y22_02225</name>
</gene>
<comment type="caution">
    <text evidence="1">The sequence shown here is derived from an EMBL/GenBank/DDBJ whole genome shotgun (WGS) entry which is preliminary data.</text>
</comment>
<proteinExistence type="predicted"/>
<dbReference type="InterPro" id="IPR009409">
    <property type="entry name" value="DUF1059"/>
</dbReference>
<protein>
    <submittedName>
        <fullName evidence="1">DUF1059 domain-containing protein</fullName>
    </submittedName>
</protein>
<keyword evidence="2" id="KW-1185">Reference proteome</keyword>
<dbReference type="EMBL" id="RBZW01000008">
    <property type="protein sequence ID" value="THE66402.1"/>
    <property type="molecule type" value="Genomic_DNA"/>
</dbReference>
<name>A0A4S3TPX1_9EURY</name>
<dbReference type="OrthoDB" id="9023at2157"/>
<dbReference type="Pfam" id="PF06348">
    <property type="entry name" value="DUF1059"/>
    <property type="match status" value="1"/>
</dbReference>
<evidence type="ECO:0000313" key="2">
    <source>
        <dbReference type="Proteomes" id="UP000318864"/>
    </source>
</evidence>
<evidence type="ECO:0000313" key="1">
    <source>
        <dbReference type="EMBL" id="THE66402.1"/>
    </source>
</evidence>
<dbReference type="AlphaFoldDB" id="A0A4S3TPX1"/>
<accession>A0A4S3TPX1</accession>
<organism evidence="1 2">
    <name type="scientific">Salinadaptatus halalkaliphilus</name>
    <dbReference type="NCBI Taxonomy" id="2419781"/>
    <lineage>
        <taxon>Archaea</taxon>
        <taxon>Methanobacteriati</taxon>
        <taxon>Methanobacteriota</taxon>
        <taxon>Stenosarchaea group</taxon>
        <taxon>Halobacteria</taxon>
        <taxon>Halobacteriales</taxon>
        <taxon>Natrialbaceae</taxon>
        <taxon>Salinadaptatus</taxon>
    </lineage>
</organism>
<reference evidence="1 2" key="1">
    <citation type="submission" date="2018-10" db="EMBL/GenBank/DDBJ databases">
        <title>Natronolimnobius sp. XQ-INN 246 isolated from Inner Mongolia Autonomous Region of China.</title>
        <authorList>
            <person name="Xue Q."/>
        </authorList>
    </citation>
    <scope>NUCLEOTIDE SEQUENCE [LARGE SCALE GENOMIC DNA]</scope>
    <source>
        <strain evidence="1 2">XQ-INN 246</strain>
    </source>
</reference>
<dbReference type="RefSeq" id="WP_141463065.1">
    <property type="nucleotide sequence ID" value="NZ_RBZW01000008.1"/>
</dbReference>
<dbReference type="Proteomes" id="UP000318864">
    <property type="component" value="Unassembled WGS sequence"/>
</dbReference>